<organism evidence="2 3">
    <name type="scientific">Schleiferilactobacillus harbinensis</name>
    <dbReference type="NCBI Taxonomy" id="304207"/>
    <lineage>
        <taxon>Bacteria</taxon>
        <taxon>Bacillati</taxon>
        <taxon>Bacillota</taxon>
        <taxon>Bacilli</taxon>
        <taxon>Lactobacillales</taxon>
        <taxon>Lactobacillaceae</taxon>
        <taxon>Schleiferilactobacillus</taxon>
    </lineage>
</organism>
<evidence type="ECO:0000313" key="2">
    <source>
        <dbReference type="EMBL" id="MEE6716549.1"/>
    </source>
</evidence>
<evidence type="ECO:0000259" key="1">
    <source>
        <dbReference type="PROSITE" id="PS50943"/>
    </source>
</evidence>
<dbReference type="Proteomes" id="UP001330016">
    <property type="component" value="Unassembled WGS sequence"/>
</dbReference>
<dbReference type="PROSITE" id="PS50943">
    <property type="entry name" value="HTH_CROC1"/>
    <property type="match status" value="1"/>
</dbReference>
<dbReference type="Pfam" id="PF13443">
    <property type="entry name" value="HTH_26"/>
    <property type="match status" value="1"/>
</dbReference>
<dbReference type="CDD" id="cd00093">
    <property type="entry name" value="HTH_XRE"/>
    <property type="match status" value="1"/>
</dbReference>
<dbReference type="SUPFAM" id="SSF47413">
    <property type="entry name" value="lambda repressor-like DNA-binding domains"/>
    <property type="match status" value="1"/>
</dbReference>
<dbReference type="InterPro" id="IPR001387">
    <property type="entry name" value="Cro/C1-type_HTH"/>
</dbReference>
<name>A0ABU7T1R8_9LACO</name>
<accession>A0ABU7T1R8</accession>
<feature type="domain" description="HTH cro/C1-type" evidence="1">
    <location>
        <begin position="15"/>
        <end position="43"/>
    </location>
</feature>
<dbReference type="RefSeq" id="WP_331244173.1">
    <property type="nucleotide sequence ID" value="NZ_JAQSGJ010000038.1"/>
</dbReference>
<evidence type="ECO:0000313" key="3">
    <source>
        <dbReference type="Proteomes" id="UP001330016"/>
    </source>
</evidence>
<comment type="caution">
    <text evidence="2">The sequence shown here is derived from an EMBL/GenBank/DDBJ whole genome shotgun (WGS) entry which is preliminary data.</text>
</comment>
<keyword evidence="3" id="KW-1185">Reference proteome</keyword>
<gene>
    <name evidence="2" type="ORF">PS435_11820</name>
</gene>
<sequence length="282" mass="32633">MKYPKKYDTEPTNCLREIMSEKQITIRELAQRTGISRAEISSIYHNPAYNMTIRTAHHLEIAVGVPRGSLISDSMDMAQFKRIDPNGFTPENLSKLDTEMRRVGISLKYQVYSAGDSMNIRTRHAENRRLAFSGNFRFFYLEIPELEIVDFDIDIYRTNVLVREVAEFHFQLLSAVIRFAKKLGIEKIVYHLWSDQKREDYANAESVGDEDALWINRVTSTESRIAYKNAVRLGFEISPTSLFCESLDDYELLNLVKFSSPVKQRQFLSSMNAIHHSDRSNA</sequence>
<protein>
    <submittedName>
        <fullName evidence="2">Helix-turn-helix domain-containing protein</fullName>
    </submittedName>
</protein>
<dbReference type="Gene3D" id="1.10.260.40">
    <property type="entry name" value="lambda repressor-like DNA-binding domains"/>
    <property type="match status" value="1"/>
</dbReference>
<reference evidence="2 3" key="1">
    <citation type="submission" date="2023-02" db="EMBL/GenBank/DDBJ databases">
        <title>The predominant lactic acid bacteria and yeasts involved in the spontaneous fermentation of millet during the production of the traditional porridge Hausa koko in Ghana.</title>
        <authorList>
            <person name="Atter A."/>
            <person name="Diaz M."/>
        </authorList>
    </citation>
    <scope>NUCLEOTIDE SEQUENCE [LARGE SCALE GENOMIC DNA]</scope>
    <source>
        <strain evidence="2 3">FI11640</strain>
    </source>
</reference>
<dbReference type="EMBL" id="JAQSGK010000038">
    <property type="protein sequence ID" value="MEE6716549.1"/>
    <property type="molecule type" value="Genomic_DNA"/>
</dbReference>
<dbReference type="InterPro" id="IPR010982">
    <property type="entry name" value="Lambda_DNA-bd_dom_sf"/>
</dbReference>
<proteinExistence type="predicted"/>